<dbReference type="Pfam" id="PF06114">
    <property type="entry name" value="Peptidase_M78"/>
    <property type="match status" value="1"/>
</dbReference>
<name>A0A7I7W7I9_9MYCO</name>
<protein>
    <submittedName>
        <fullName evidence="8">Cro/Cl family transcriptional regulator</fullName>
    </submittedName>
    <submittedName>
        <fullName evidence="7">HTH-type transcriptional regulator PrpR</fullName>
    </submittedName>
</protein>
<dbReference type="PIRSF" id="PIRSF019251">
    <property type="entry name" value="Rv0465c"/>
    <property type="match status" value="1"/>
</dbReference>
<dbReference type="EMBL" id="MVHM01000014">
    <property type="protein sequence ID" value="ORA34736.1"/>
    <property type="molecule type" value="Genomic_DNA"/>
</dbReference>
<dbReference type="Proteomes" id="UP000192441">
    <property type="component" value="Unassembled WGS sequence"/>
</dbReference>
<reference evidence="7 10" key="2">
    <citation type="journal article" date="2019" name="Emerg. Microbes Infect.">
        <title>Comprehensive subspecies identification of 175 nontuberculous mycobacteria species based on 7547 genomic profiles.</title>
        <authorList>
            <person name="Matsumoto Y."/>
            <person name="Kinjo T."/>
            <person name="Motooka D."/>
            <person name="Nabeya D."/>
            <person name="Jung N."/>
            <person name="Uechi K."/>
            <person name="Horii T."/>
            <person name="Iida T."/>
            <person name="Fujita J."/>
            <person name="Nakamura S."/>
        </authorList>
    </citation>
    <scope>NUCLEOTIDE SEQUENCE [LARGE SCALE GENOMIC DNA]</scope>
    <source>
        <strain evidence="7 10">JCM 12687</strain>
    </source>
</reference>
<dbReference type="InterPro" id="IPR050807">
    <property type="entry name" value="TransReg_Diox_bact_type"/>
</dbReference>
<keyword evidence="3" id="KW-0805">Transcription regulation</keyword>
<dbReference type="InterPro" id="IPR026281">
    <property type="entry name" value="HTH_RamB"/>
</dbReference>
<dbReference type="GO" id="GO:0005829">
    <property type="term" value="C:cytosol"/>
    <property type="evidence" value="ECO:0007669"/>
    <property type="project" value="TreeGrafter"/>
</dbReference>
<proteinExistence type="inferred from homology"/>
<dbReference type="OrthoDB" id="9810578at2"/>
<evidence type="ECO:0000256" key="4">
    <source>
        <dbReference type="ARBA" id="ARBA00023125"/>
    </source>
</evidence>
<dbReference type="Proteomes" id="UP000467379">
    <property type="component" value="Chromosome"/>
</dbReference>
<evidence type="ECO:0000256" key="2">
    <source>
        <dbReference type="ARBA" id="ARBA00022491"/>
    </source>
</evidence>
<evidence type="ECO:0000259" key="6">
    <source>
        <dbReference type="PROSITE" id="PS50943"/>
    </source>
</evidence>
<keyword evidence="10" id="KW-1185">Reference proteome</keyword>
<dbReference type="InterPro" id="IPR001387">
    <property type="entry name" value="Cro/C1-type_HTH"/>
</dbReference>
<dbReference type="Pfam" id="PF01381">
    <property type="entry name" value="HTH_3"/>
    <property type="match status" value="1"/>
</dbReference>
<dbReference type="InterPro" id="IPR010359">
    <property type="entry name" value="IrrE_HExxH"/>
</dbReference>
<dbReference type="GO" id="GO:0003700">
    <property type="term" value="F:DNA-binding transcription factor activity"/>
    <property type="evidence" value="ECO:0007669"/>
    <property type="project" value="TreeGrafter"/>
</dbReference>
<evidence type="ECO:0000313" key="8">
    <source>
        <dbReference type="EMBL" id="ORA34736.1"/>
    </source>
</evidence>
<evidence type="ECO:0000313" key="7">
    <source>
        <dbReference type="EMBL" id="BBZ12581.1"/>
    </source>
</evidence>
<keyword evidence="4" id="KW-0238">DNA-binding</keyword>
<reference evidence="7" key="3">
    <citation type="submission" date="2020-02" db="EMBL/GenBank/DDBJ databases">
        <authorList>
            <person name="Matsumoto Y."/>
            <person name="Motooka D."/>
            <person name="Nakamura S."/>
        </authorList>
    </citation>
    <scope>NUCLEOTIDE SEQUENCE</scope>
    <source>
        <strain evidence="7">JCM 12687</strain>
    </source>
</reference>
<dbReference type="GO" id="GO:0001666">
    <property type="term" value="P:response to hypoxia"/>
    <property type="evidence" value="ECO:0007669"/>
    <property type="project" value="UniProtKB-ARBA"/>
</dbReference>
<dbReference type="AlphaFoldDB" id="A0A7I7W7I9"/>
<dbReference type="CDD" id="cd00093">
    <property type="entry name" value="HTH_XRE"/>
    <property type="match status" value="1"/>
</dbReference>
<sequence length="470" mass="52289">MAKLFSGARLRRLREERGLTQAALARTLDLSTSYVNQLENDQRPITVPVLLALTERFDLPAYYFSSESDARLVADLSDVFTAAGAENISRTQVEELVARMPDVGRSLVSVHRRLRDATEELEAYRSRATTETSLPPQRPMPFEEVRDFFYDRNNYIGELDVAAEQMFVESGMRIGGLDIQLAELMRDRFEITVAVDGDLPEIAKRRFDPATRVLRVAHWLLPGQRAFQIATQLALISQSELISAILATDHQLSSESRGVARIGLANYFAGAFLLPYSQFHRAAEELRYDIALLGRRFEVGFETVCHRLSTLQRPHRRGVPFIFVRTDKAGNISKRQSATAFHFSRVGGSCPLWVVHDAFAQPGRIITQVAQMPDGRSYFWIAKTTEPEGHGYLGQHKSFAIGLGCDLVHAHKLVYSTGVAIDDPGTAVPIGAGCKICNRPDCAQRAFPYLGGQVVVDENTGSSLPYSPTT</sequence>
<dbReference type="Gene3D" id="1.10.260.40">
    <property type="entry name" value="lambda repressor-like DNA-binding domains"/>
    <property type="match status" value="1"/>
</dbReference>
<evidence type="ECO:0000313" key="10">
    <source>
        <dbReference type="Proteomes" id="UP000467379"/>
    </source>
</evidence>
<evidence type="ECO:0000256" key="5">
    <source>
        <dbReference type="ARBA" id="ARBA00023163"/>
    </source>
</evidence>
<comment type="similarity">
    <text evidence="1">Belongs to the short-chain fatty acyl-CoA assimilation regulator (ScfR) family.</text>
</comment>
<dbReference type="PROSITE" id="PS50943">
    <property type="entry name" value="HTH_CROC1"/>
    <property type="match status" value="1"/>
</dbReference>
<accession>A0A7I7W7I9</accession>
<dbReference type="InterPro" id="IPR018653">
    <property type="entry name" value="ScfR_C"/>
</dbReference>
<keyword evidence="5" id="KW-0804">Transcription</keyword>
<evidence type="ECO:0000256" key="1">
    <source>
        <dbReference type="ARBA" id="ARBA00007227"/>
    </source>
</evidence>
<dbReference type="SMART" id="SM00530">
    <property type="entry name" value="HTH_XRE"/>
    <property type="match status" value="1"/>
</dbReference>
<dbReference type="FunFam" id="1.10.260.40:FF:000025">
    <property type="entry name" value="Cro/Cl family transcriptional regulator"/>
    <property type="match status" value="1"/>
</dbReference>
<dbReference type="SUPFAM" id="SSF47413">
    <property type="entry name" value="lambda repressor-like DNA-binding domains"/>
    <property type="match status" value="1"/>
</dbReference>
<gene>
    <name evidence="7" type="primary">prpR</name>
    <name evidence="8" type="ORF">BST20_19335</name>
    <name evidence="7" type="ORF">MBRA_27760</name>
</gene>
<feature type="domain" description="HTH cro/C1-type" evidence="6">
    <location>
        <begin position="10"/>
        <end position="64"/>
    </location>
</feature>
<evidence type="ECO:0000313" key="9">
    <source>
        <dbReference type="Proteomes" id="UP000192441"/>
    </source>
</evidence>
<dbReference type="GO" id="GO:0003677">
    <property type="term" value="F:DNA binding"/>
    <property type="evidence" value="ECO:0007669"/>
    <property type="project" value="UniProtKB-KW"/>
</dbReference>
<dbReference type="PANTHER" id="PTHR46797:SF23">
    <property type="entry name" value="HTH-TYPE TRANSCRIPTIONAL REGULATOR SUTR"/>
    <property type="match status" value="1"/>
</dbReference>
<dbReference type="PANTHER" id="PTHR46797">
    <property type="entry name" value="HTH-TYPE TRANSCRIPTIONAL REGULATOR"/>
    <property type="match status" value="1"/>
</dbReference>
<dbReference type="RefSeq" id="WP_083133011.1">
    <property type="nucleotide sequence ID" value="NZ_AP022606.1"/>
</dbReference>
<keyword evidence="2" id="KW-0678">Repressor</keyword>
<dbReference type="EMBL" id="AP022606">
    <property type="protein sequence ID" value="BBZ12581.1"/>
    <property type="molecule type" value="Genomic_DNA"/>
</dbReference>
<evidence type="ECO:0000256" key="3">
    <source>
        <dbReference type="ARBA" id="ARBA00023015"/>
    </source>
</evidence>
<dbReference type="InterPro" id="IPR010982">
    <property type="entry name" value="Lambda_DNA-bd_dom_sf"/>
</dbReference>
<dbReference type="Pfam" id="PF09856">
    <property type="entry name" value="ScfRs"/>
    <property type="match status" value="1"/>
</dbReference>
<reference evidence="8 9" key="1">
    <citation type="submission" date="2016-12" db="EMBL/GenBank/DDBJ databases">
        <title>The new phylogeny of genus Mycobacterium.</title>
        <authorList>
            <person name="Tortoli E."/>
            <person name="Trovato A."/>
            <person name="Cirillo D.M."/>
        </authorList>
    </citation>
    <scope>NUCLEOTIDE SEQUENCE [LARGE SCALE GENOMIC DNA]</scope>
    <source>
        <strain evidence="8 9">DSM 44624</strain>
    </source>
</reference>
<organism evidence="8 9">
    <name type="scientific">Mycobacterium branderi</name>
    <dbReference type="NCBI Taxonomy" id="43348"/>
    <lineage>
        <taxon>Bacteria</taxon>
        <taxon>Bacillati</taxon>
        <taxon>Actinomycetota</taxon>
        <taxon>Actinomycetes</taxon>
        <taxon>Mycobacteriales</taxon>
        <taxon>Mycobacteriaceae</taxon>
        <taxon>Mycobacterium</taxon>
    </lineage>
</organism>